<sequence length="298" mass="33847">MNNQFSVFVKRYLIAAIIAVFGVVMVVIGMNSNQDSLFMMAAVNLLIGGLLAILFSAGILGRNIVLGIGFVCIAASVYFMVESYNSVERTQKHQMDYARSEALMRHSLIQIRDIQRAHKSKNGYYAADFKELKEFFENDKIQKIEALGSVPSRKLTVVERDALYDDKRAIDKNMTEREAAQLAVLGNPANAQDLAGFKRDTLQVYYKDEFLNSRSRKRDREALGLGKFDIDELKYIPMTDPKEEWTMETRKDFPYLQNDTISTIYVYGKEAVSRFEDGTRNIVGFGNLSTSSDKGTWE</sequence>
<evidence type="ECO:0000313" key="2">
    <source>
        <dbReference type="EMBL" id="PWH86227.1"/>
    </source>
</evidence>
<protein>
    <submittedName>
        <fullName evidence="2">Uncharacterized protein</fullName>
    </submittedName>
</protein>
<accession>A0A2U2XEQ2</accession>
<keyword evidence="1" id="KW-0472">Membrane</keyword>
<dbReference type="Proteomes" id="UP000245370">
    <property type="component" value="Unassembled WGS sequence"/>
</dbReference>
<feature type="transmembrane region" description="Helical" evidence="1">
    <location>
        <begin position="12"/>
        <end position="30"/>
    </location>
</feature>
<evidence type="ECO:0000256" key="1">
    <source>
        <dbReference type="SAM" id="Phobius"/>
    </source>
</evidence>
<name>A0A2U2XEQ2_9FLAO</name>
<proteinExistence type="predicted"/>
<reference evidence="2 3" key="2">
    <citation type="submission" date="2018-05" db="EMBL/GenBank/DDBJ databases">
        <authorList>
            <person name="Lanie J.A."/>
            <person name="Ng W.-L."/>
            <person name="Kazmierczak K.M."/>
            <person name="Andrzejewski T.M."/>
            <person name="Davidsen T.M."/>
            <person name="Wayne K.J."/>
            <person name="Tettelin H."/>
            <person name="Glass J.I."/>
            <person name="Rusch D."/>
            <person name="Podicherti R."/>
            <person name="Tsui H.-C.T."/>
            <person name="Winkler M.E."/>
        </authorList>
    </citation>
    <scope>NUCLEOTIDE SEQUENCE [LARGE SCALE GENOMIC DNA]</scope>
    <source>
        <strain evidence="2 3">C305</strain>
    </source>
</reference>
<dbReference type="EMBL" id="QFRJ01000002">
    <property type="protein sequence ID" value="PWH86227.1"/>
    <property type="molecule type" value="Genomic_DNA"/>
</dbReference>
<dbReference type="AlphaFoldDB" id="A0A2U2XEQ2"/>
<dbReference type="RefSeq" id="WP_109358344.1">
    <property type="nucleotide sequence ID" value="NZ_QFRJ01000002.1"/>
</dbReference>
<organism evidence="2 3">
    <name type="scientific">Brumimicrobium oceani</name>
    <dbReference type="NCBI Taxonomy" id="2100725"/>
    <lineage>
        <taxon>Bacteria</taxon>
        <taxon>Pseudomonadati</taxon>
        <taxon>Bacteroidota</taxon>
        <taxon>Flavobacteriia</taxon>
        <taxon>Flavobacteriales</taxon>
        <taxon>Crocinitomicaceae</taxon>
        <taxon>Brumimicrobium</taxon>
    </lineage>
</organism>
<feature type="transmembrane region" description="Helical" evidence="1">
    <location>
        <begin position="36"/>
        <end position="57"/>
    </location>
</feature>
<dbReference type="OrthoDB" id="1466422at2"/>
<feature type="transmembrane region" description="Helical" evidence="1">
    <location>
        <begin position="64"/>
        <end position="81"/>
    </location>
</feature>
<keyword evidence="1" id="KW-0812">Transmembrane</keyword>
<evidence type="ECO:0000313" key="3">
    <source>
        <dbReference type="Proteomes" id="UP000245370"/>
    </source>
</evidence>
<reference evidence="2 3" key="1">
    <citation type="submission" date="2018-05" db="EMBL/GenBank/DDBJ databases">
        <title>Brumimicrobium oceani sp. nov., isolated from coastal sediment.</title>
        <authorList>
            <person name="Kou Y."/>
        </authorList>
    </citation>
    <scope>NUCLEOTIDE SEQUENCE [LARGE SCALE GENOMIC DNA]</scope>
    <source>
        <strain evidence="2 3">C305</strain>
    </source>
</reference>
<gene>
    <name evidence="2" type="ORF">DIT68_03005</name>
</gene>
<keyword evidence="1" id="KW-1133">Transmembrane helix</keyword>
<comment type="caution">
    <text evidence="2">The sequence shown here is derived from an EMBL/GenBank/DDBJ whole genome shotgun (WGS) entry which is preliminary data.</text>
</comment>
<keyword evidence="3" id="KW-1185">Reference proteome</keyword>